<dbReference type="Proteomes" id="UP000027821">
    <property type="component" value="Unassembled WGS sequence"/>
</dbReference>
<gene>
    <name evidence="1" type="ORF">EL17_11065</name>
</gene>
<dbReference type="EMBL" id="JMIH01000020">
    <property type="protein sequence ID" value="KEO73672.1"/>
    <property type="molecule type" value="Genomic_DNA"/>
</dbReference>
<keyword evidence="2" id="KW-1185">Reference proteome</keyword>
<organism evidence="1 2">
    <name type="scientific">Anditalea andensis</name>
    <dbReference type="NCBI Taxonomy" id="1048983"/>
    <lineage>
        <taxon>Bacteria</taxon>
        <taxon>Pseudomonadati</taxon>
        <taxon>Bacteroidota</taxon>
        <taxon>Cytophagia</taxon>
        <taxon>Cytophagales</taxon>
        <taxon>Cytophagaceae</taxon>
        <taxon>Anditalea</taxon>
    </lineage>
</organism>
<sequence length="317" mass="37303">MSNRKLTWRHLKALHQLYVSKRTEAKITDNAYIENVLMVQKKIIKYKAGNIKILEANPGFTAFYQQYFEADYLRYETFLREQNLESDARRRYTEDDIQTLMFIAGQKEELVQNLSTLRTFSSEIFKGQGSKYLEKKPGLKDAVCKILGIADFPEKDPKTLQWRFVVDTLNPQIVVLCENIAHLKNPWNAREHNIELWYVGGNNIGIIDFIDPGKLRLPIYYCCDWDFDGLSIYSRIKEKMKYKQHDLNLLIPNTYEVSLPIDSPHHSSRWDFNKRLSGLKQEDFSNEAIDLIERLIQDNKWIEEESLDLLGLLRITN</sequence>
<dbReference type="AlphaFoldDB" id="A0A074LIS2"/>
<comment type="caution">
    <text evidence="1">The sequence shown here is derived from an EMBL/GenBank/DDBJ whole genome shotgun (WGS) entry which is preliminary data.</text>
</comment>
<dbReference type="eggNOG" id="ENOG502Z99T">
    <property type="taxonomic scope" value="Bacteria"/>
</dbReference>
<reference evidence="1 2" key="1">
    <citation type="submission" date="2014-04" db="EMBL/GenBank/DDBJ databases">
        <title>Characterization and application of a salt tolerant electro-active bacterium.</title>
        <authorList>
            <person name="Yang L."/>
            <person name="Wei S."/>
            <person name="Tay Q.X.M."/>
        </authorList>
    </citation>
    <scope>NUCLEOTIDE SEQUENCE [LARGE SCALE GENOMIC DNA]</scope>
    <source>
        <strain evidence="1 2">LY1</strain>
    </source>
</reference>
<evidence type="ECO:0000313" key="2">
    <source>
        <dbReference type="Proteomes" id="UP000027821"/>
    </source>
</evidence>
<accession>A0A074LIS2</accession>
<name>A0A074LIS2_9BACT</name>
<dbReference type="STRING" id="1048983.EL17_11065"/>
<protein>
    <recommendedName>
        <fullName evidence="3">Wadjet protein JetD C-terminal domain-containing protein</fullName>
    </recommendedName>
</protein>
<proteinExistence type="predicted"/>
<dbReference type="RefSeq" id="WP_035074217.1">
    <property type="nucleotide sequence ID" value="NZ_JMIH01000020.1"/>
</dbReference>
<evidence type="ECO:0000313" key="1">
    <source>
        <dbReference type="EMBL" id="KEO73672.1"/>
    </source>
</evidence>
<evidence type="ECO:0008006" key="3">
    <source>
        <dbReference type="Google" id="ProtNLM"/>
    </source>
</evidence>
<dbReference type="OrthoDB" id="642277at2"/>